<evidence type="ECO:0000313" key="2">
    <source>
        <dbReference type="EMBL" id="OBR96658.1"/>
    </source>
</evidence>
<evidence type="ECO:0000313" key="3">
    <source>
        <dbReference type="Proteomes" id="UP000077384"/>
    </source>
</evidence>
<name>A0A162LJ32_9CLOT</name>
<reference evidence="2 4" key="2">
    <citation type="journal article" date="2016" name="Front. Microbiol.">
        <title>Industrial Acetogenic Biocatalysts: A Comparative Metabolic and Genomic Analysis.</title>
        <authorList>
            <person name="Bengelsdorf F."/>
            <person name="Poehlein A."/>
            <person name="Sonja S."/>
            <person name="Erz C."/>
            <person name="Hummel T."/>
            <person name="Hoffmeister S."/>
            <person name="Daniel R."/>
            <person name="Durre P."/>
        </authorList>
    </citation>
    <scope>NUCLEOTIDE SEQUENCE [LARGE SCALE GENOMIC DNA]</scope>
    <source>
        <strain evidence="2 4">PTA-10522</strain>
    </source>
</reference>
<protein>
    <submittedName>
        <fullName evidence="1">Uncharacterized protein</fullName>
    </submittedName>
</protein>
<dbReference type="Proteomes" id="UP000093694">
    <property type="component" value="Unassembled WGS sequence"/>
</dbReference>
<organism evidence="1 3">
    <name type="scientific">Clostridium coskatii</name>
    <dbReference type="NCBI Taxonomy" id="1705578"/>
    <lineage>
        <taxon>Bacteria</taxon>
        <taxon>Bacillati</taxon>
        <taxon>Bacillota</taxon>
        <taxon>Clostridia</taxon>
        <taxon>Eubacteriales</taxon>
        <taxon>Clostridiaceae</taxon>
        <taxon>Clostridium</taxon>
    </lineage>
</organism>
<sequence length="110" mass="13048">MNKSVKNKKYLKLNIKRNFTKQDLLFLKKYPELFPMCTIFGITKRKIDYIFKVITYTMHKPGKAYSEIELGIRMIIAAYIHGHSFPKNSIGVYYQKLFEKAGIKMQDIFK</sequence>
<evidence type="ECO:0000313" key="1">
    <source>
        <dbReference type="EMBL" id="OAA94096.1"/>
    </source>
</evidence>
<reference evidence="1 3" key="1">
    <citation type="journal article" date="2015" name="Biotechnol. Bioeng.">
        <title>Genome sequence and phenotypic characterization of Caulobacter segnis.</title>
        <authorList>
            <person name="Patel S."/>
            <person name="Fletcher B."/>
            <person name="Scott D.C."/>
            <person name="Ely B."/>
        </authorList>
    </citation>
    <scope>NUCLEOTIDE SEQUENCE [LARGE SCALE GENOMIC DNA]</scope>
    <source>
        <strain evidence="1 3">PS02</strain>
    </source>
</reference>
<keyword evidence="4" id="KW-1185">Reference proteome</keyword>
<comment type="caution">
    <text evidence="1">The sequence shown here is derived from an EMBL/GenBank/DDBJ whole genome shotgun (WGS) entry which is preliminary data.</text>
</comment>
<dbReference type="AlphaFoldDB" id="A0A162LJ32"/>
<dbReference type="RefSeq" id="WP_063600485.1">
    <property type="nucleotide sequence ID" value="NZ_LITQ01000008.1"/>
</dbReference>
<proteinExistence type="predicted"/>
<gene>
    <name evidence="2" type="ORF">CLCOS_08200</name>
    <name evidence="1" type="ORF">WX73_03666</name>
</gene>
<evidence type="ECO:0000313" key="4">
    <source>
        <dbReference type="Proteomes" id="UP000093694"/>
    </source>
</evidence>
<dbReference type="EMBL" id="LITQ01000008">
    <property type="protein sequence ID" value="OAA94096.1"/>
    <property type="molecule type" value="Genomic_DNA"/>
</dbReference>
<dbReference type="EMBL" id="LROR01000032">
    <property type="protein sequence ID" value="OBR96658.1"/>
    <property type="molecule type" value="Genomic_DNA"/>
</dbReference>
<dbReference type="PATRIC" id="fig|1705578.3.peg.3661"/>
<dbReference type="Proteomes" id="UP000077384">
    <property type="component" value="Unassembled WGS sequence"/>
</dbReference>
<accession>A0A162LJ32</accession>